<dbReference type="PANTHER" id="PTHR10924">
    <property type="entry name" value="MAJOR FACILITATOR SUPERFAMILY PROTEIN-RELATED"/>
    <property type="match status" value="1"/>
</dbReference>
<keyword evidence="4 6" id="KW-0472">Membrane</keyword>
<feature type="region of interest" description="Disordered" evidence="5">
    <location>
        <begin position="1"/>
        <end position="25"/>
    </location>
</feature>
<dbReference type="SUPFAM" id="SSF103473">
    <property type="entry name" value="MFS general substrate transporter"/>
    <property type="match status" value="1"/>
</dbReference>
<dbReference type="Pfam" id="PF07690">
    <property type="entry name" value="MFS_1"/>
    <property type="match status" value="1"/>
</dbReference>
<evidence type="ECO:0000313" key="8">
    <source>
        <dbReference type="Proteomes" id="UP000078561"/>
    </source>
</evidence>
<feature type="transmembrane region" description="Helical" evidence="6">
    <location>
        <begin position="80"/>
        <end position="101"/>
    </location>
</feature>
<evidence type="ECO:0000256" key="5">
    <source>
        <dbReference type="SAM" id="MobiDB-lite"/>
    </source>
</evidence>
<dbReference type="GO" id="GO:0022857">
    <property type="term" value="F:transmembrane transporter activity"/>
    <property type="evidence" value="ECO:0007669"/>
    <property type="project" value="InterPro"/>
</dbReference>
<evidence type="ECO:0000256" key="2">
    <source>
        <dbReference type="ARBA" id="ARBA00022692"/>
    </source>
</evidence>
<dbReference type="Proteomes" id="UP000078561">
    <property type="component" value="Unassembled WGS sequence"/>
</dbReference>
<keyword evidence="3 6" id="KW-1133">Transmembrane helix</keyword>
<keyword evidence="8" id="KW-1185">Reference proteome</keyword>
<accession>A0A168NDV3</accession>
<feature type="transmembrane region" description="Helical" evidence="6">
    <location>
        <begin position="246"/>
        <end position="274"/>
    </location>
</feature>
<evidence type="ECO:0000313" key="7">
    <source>
        <dbReference type="EMBL" id="SAM00347.1"/>
    </source>
</evidence>
<dbReference type="InterPro" id="IPR036259">
    <property type="entry name" value="MFS_trans_sf"/>
</dbReference>
<feature type="transmembrane region" description="Helical" evidence="6">
    <location>
        <begin position="294"/>
        <end position="316"/>
    </location>
</feature>
<evidence type="ECO:0000256" key="6">
    <source>
        <dbReference type="SAM" id="Phobius"/>
    </source>
</evidence>
<evidence type="ECO:0000256" key="1">
    <source>
        <dbReference type="ARBA" id="ARBA00004141"/>
    </source>
</evidence>
<sequence length="492" mass="53580">MASDDEKTVKGKGNGDDLAPSIDEQQPGASGYKTYAVRFYGLALICILNIVSSINWLSVAPVPDHANAFFNNVGLTTINWFSNIFLLIYIVAGPLSSYVFYRHSIKTGLLVGCGLQIIGAWLRYFSSFVNDSKGRIALALLGQIFCGFGQPFILNASTPVSPKIPSGPKERSTASMAGGLANTVGMAIADLIVPEMVPDEGSMQFNFLIIACITTGFGIPTLFIPRQPKTPPSFSASNHHERRQPLLKTLWTLVTNFNFLIIFLVFGVLCGLASTVTSFLPQIVQPYGISYDDAGYLGVAFIVAGILGAVGTGLFIDRTKLHKWVLRVYVPIVGFLYLALLMVVKRDNYDVIIAICAILGFFMFSLLPVALELSIECKSNYGSDLIKRNRPPKGPNTPHTDSLCLSQIKLGTYPISETISSSSLWMCSQVLGLIFLVAFDALRDDTGNPPGNIRNGLILATCVAMPMMILSSIYNSPNKRMNEENEQEIIAE</sequence>
<feature type="transmembrane region" description="Helical" evidence="6">
    <location>
        <begin position="423"/>
        <end position="441"/>
    </location>
</feature>
<dbReference type="GO" id="GO:0016020">
    <property type="term" value="C:membrane"/>
    <property type="evidence" value="ECO:0007669"/>
    <property type="project" value="UniProtKB-SubCell"/>
</dbReference>
<protein>
    <recommendedName>
        <fullName evidence="9">Major facilitator superfamily (MFS) profile domain-containing protein</fullName>
    </recommendedName>
</protein>
<dbReference type="EMBL" id="LT553181">
    <property type="protein sequence ID" value="SAM00347.1"/>
    <property type="molecule type" value="Genomic_DNA"/>
</dbReference>
<proteinExistence type="predicted"/>
<dbReference type="InterPro" id="IPR011701">
    <property type="entry name" value="MFS"/>
</dbReference>
<feature type="transmembrane region" description="Helical" evidence="6">
    <location>
        <begin position="351"/>
        <end position="371"/>
    </location>
</feature>
<gene>
    <name evidence="7" type="primary">ABSGL_06028.1 scaffold 7611</name>
</gene>
<reference evidence="7" key="1">
    <citation type="submission" date="2016-04" db="EMBL/GenBank/DDBJ databases">
        <authorList>
            <person name="Evans L.H."/>
            <person name="Alamgir A."/>
            <person name="Owens N."/>
            <person name="Weber N.D."/>
            <person name="Virtaneva K."/>
            <person name="Barbian K."/>
            <person name="Babar A."/>
            <person name="Rosenke K."/>
        </authorList>
    </citation>
    <scope>NUCLEOTIDE SEQUENCE [LARGE SCALE GENOMIC DNA]</scope>
    <source>
        <strain evidence="7">CBS 101.48</strain>
    </source>
</reference>
<name>A0A168NDV3_ABSGL</name>
<evidence type="ECO:0000256" key="3">
    <source>
        <dbReference type="ARBA" id="ARBA00022989"/>
    </source>
</evidence>
<dbReference type="InParanoid" id="A0A168NDV3"/>
<keyword evidence="2 6" id="KW-0812">Transmembrane</keyword>
<organism evidence="7">
    <name type="scientific">Absidia glauca</name>
    <name type="common">Pin mould</name>
    <dbReference type="NCBI Taxonomy" id="4829"/>
    <lineage>
        <taxon>Eukaryota</taxon>
        <taxon>Fungi</taxon>
        <taxon>Fungi incertae sedis</taxon>
        <taxon>Mucoromycota</taxon>
        <taxon>Mucoromycotina</taxon>
        <taxon>Mucoromycetes</taxon>
        <taxon>Mucorales</taxon>
        <taxon>Cunninghamellaceae</taxon>
        <taxon>Absidia</taxon>
    </lineage>
</organism>
<dbReference type="OrthoDB" id="422206at2759"/>
<evidence type="ECO:0000256" key="4">
    <source>
        <dbReference type="ARBA" id="ARBA00023136"/>
    </source>
</evidence>
<dbReference type="Gene3D" id="1.20.1250.20">
    <property type="entry name" value="MFS general substrate transporter like domains"/>
    <property type="match status" value="2"/>
</dbReference>
<dbReference type="InterPro" id="IPR049680">
    <property type="entry name" value="FLVCR1-2_SLC49-like"/>
</dbReference>
<dbReference type="AlphaFoldDB" id="A0A168NDV3"/>
<dbReference type="PANTHER" id="PTHR10924:SF6">
    <property type="entry name" value="SOLUTE CARRIER FAMILY 49 MEMBER A3"/>
    <property type="match status" value="1"/>
</dbReference>
<evidence type="ECO:0008006" key="9">
    <source>
        <dbReference type="Google" id="ProtNLM"/>
    </source>
</evidence>
<feature type="transmembrane region" description="Helical" evidence="6">
    <location>
        <begin position="39"/>
        <end position="60"/>
    </location>
</feature>
<feature type="transmembrane region" description="Helical" evidence="6">
    <location>
        <begin position="136"/>
        <end position="154"/>
    </location>
</feature>
<feature type="transmembrane region" description="Helical" evidence="6">
    <location>
        <begin position="328"/>
        <end position="345"/>
    </location>
</feature>
<feature type="transmembrane region" description="Helical" evidence="6">
    <location>
        <begin position="108"/>
        <end position="124"/>
    </location>
</feature>
<feature type="transmembrane region" description="Helical" evidence="6">
    <location>
        <begin position="453"/>
        <end position="474"/>
    </location>
</feature>
<feature type="compositionally biased region" description="Basic and acidic residues" evidence="5">
    <location>
        <begin position="1"/>
        <end position="15"/>
    </location>
</feature>
<comment type="subcellular location">
    <subcellularLocation>
        <location evidence="1">Membrane</location>
        <topology evidence="1">Multi-pass membrane protein</topology>
    </subcellularLocation>
</comment>
<feature type="transmembrane region" description="Helical" evidence="6">
    <location>
        <begin position="205"/>
        <end position="225"/>
    </location>
</feature>
<feature type="transmembrane region" description="Helical" evidence="6">
    <location>
        <begin position="174"/>
        <end position="193"/>
    </location>
</feature>
<dbReference type="OMA" id="TRPGNIF"/>